<organism evidence="2 3">
    <name type="scientific">Tetradesmus obliquus</name>
    <name type="common">Green alga</name>
    <name type="synonym">Acutodesmus obliquus</name>
    <dbReference type="NCBI Taxonomy" id="3088"/>
    <lineage>
        <taxon>Eukaryota</taxon>
        <taxon>Viridiplantae</taxon>
        <taxon>Chlorophyta</taxon>
        <taxon>core chlorophytes</taxon>
        <taxon>Chlorophyceae</taxon>
        <taxon>CS clade</taxon>
        <taxon>Sphaeropleales</taxon>
        <taxon>Scenedesmaceae</taxon>
        <taxon>Tetradesmus</taxon>
    </lineage>
</organism>
<gene>
    <name evidence="2" type="ORF">OEZ85_006369</name>
</gene>
<evidence type="ECO:0000256" key="1">
    <source>
        <dbReference type="SAM" id="MobiDB-lite"/>
    </source>
</evidence>
<feature type="region of interest" description="Disordered" evidence="1">
    <location>
        <begin position="196"/>
        <end position="244"/>
    </location>
</feature>
<feature type="compositionally biased region" description="Basic residues" evidence="1">
    <location>
        <begin position="320"/>
        <end position="334"/>
    </location>
</feature>
<dbReference type="Proteomes" id="UP001244341">
    <property type="component" value="Chromosome 4b"/>
</dbReference>
<evidence type="ECO:0008006" key="4">
    <source>
        <dbReference type="Google" id="ProtNLM"/>
    </source>
</evidence>
<accession>A0ABY8TUE2</accession>
<feature type="region of interest" description="Disordered" evidence="1">
    <location>
        <begin position="1"/>
        <end position="21"/>
    </location>
</feature>
<feature type="compositionally biased region" description="Low complexity" evidence="1">
    <location>
        <begin position="298"/>
        <end position="318"/>
    </location>
</feature>
<dbReference type="EMBL" id="CP126211">
    <property type="protein sequence ID" value="WIA12731.1"/>
    <property type="molecule type" value="Genomic_DNA"/>
</dbReference>
<sequence length="334" mass="35537">MWGSKRDLVPRRQGTGRQTSYRLFAVTAKDFDFLGDSSAPDTSDAGAEQDSQQQQQQQGHLSEQAALAAEQPAAAGVPETARGFRRQATASKGSSAGRRAAAAFTPIEGVPEKDSVFERTPAGNRAWQAQLAQQLEADLQAAGEATPPPASRSAAAVAGNVDAAVGMGGSQGEDEAGVTASDMADAMQNVDSLVAGITSASPNTPLTSQLQGRAAKSRKSLAGDGLQLGADGRRVSTRQRQKPMEFWRNERVEYARDHRSLPTVKTRVAVTPDPAWPAPDPQHDRKRKQQKQLEQEQLEQQQEQLEQEQAAADASSGGAKKGRGRPPGSKKGKH</sequence>
<feature type="compositionally biased region" description="Low complexity" evidence="1">
    <location>
        <begin position="52"/>
        <end position="75"/>
    </location>
</feature>
<proteinExistence type="predicted"/>
<reference evidence="2 3" key="1">
    <citation type="submission" date="2023-05" db="EMBL/GenBank/DDBJ databases">
        <title>A 100% complete, gapless, phased diploid assembly of the Scenedesmus obliquus UTEX 3031 genome.</title>
        <authorList>
            <person name="Biondi T.C."/>
            <person name="Hanschen E.R."/>
            <person name="Kwon T."/>
            <person name="Eng W."/>
            <person name="Kruse C.P.S."/>
            <person name="Koehler S.I."/>
            <person name="Kunde Y."/>
            <person name="Gleasner C.D."/>
            <person name="You Mak K.T."/>
            <person name="Polle J."/>
            <person name="Hovde B.T."/>
            <person name="Starkenburg S.R."/>
        </authorList>
    </citation>
    <scope>NUCLEOTIDE SEQUENCE [LARGE SCALE GENOMIC DNA]</scope>
    <source>
        <strain evidence="2 3">DOE0152z</strain>
    </source>
</reference>
<feature type="region of interest" description="Disordered" evidence="1">
    <location>
        <begin position="164"/>
        <end position="183"/>
    </location>
</feature>
<feature type="region of interest" description="Disordered" evidence="1">
    <location>
        <begin position="33"/>
        <end position="124"/>
    </location>
</feature>
<feature type="compositionally biased region" description="Basic and acidic residues" evidence="1">
    <location>
        <begin position="1"/>
        <end position="10"/>
    </location>
</feature>
<evidence type="ECO:0000313" key="3">
    <source>
        <dbReference type="Proteomes" id="UP001244341"/>
    </source>
</evidence>
<keyword evidence="3" id="KW-1185">Reference proteome</keyword>
<feature type="compositionally biased region" description="Low complexity" evidence="1">
    <location>
        <begin position="88"/>
        <end position="103"/>
    </location>
</feature>
<feature type="region of interest" description="Disordered" evidence="1">
    <location>
        <begin position="257"/>
        <end position="334"/>
    </location>
</feature>
<name>A0ABY8TUE2_TETOB</name>
<evidence type="ECO:0000313" key="2">
    <source>
        <dbReference type="EMBL" id="WIA12731.1"/>
    </source>
</evidence>
<protein>
    <recommendedName>
        <fullName evidence="4">MBD domain-containing protein</fullName>
    </recommendedName>
</protein>
<feature type="compositionally biased region" description="Polar residues" evidence="1">
    <location>
        <begin position="198"/>
        <end position="211"/>
    </location>
</feature>